<sequence length="93" mass="10251">MNSSPHTQTSSMSNNVVGMQQQQSFPTPIMQGIPRPYVANQEFPLKIVVNARYVGAIIGHGGCNIRDISKFSKARCMVDTNNSTYDESGTRRS</sequence>
<feature type="domain" description="K Homology" evidence="3">
    <location>
        <begin position="46"/>
        <end position="82"/>
    </location>
</feature>
<evidence type="ECO:0000313" key="4">
    <source>
        <dbReference type="Proteomes" id="UP000887574"/>
    </source>
</evidence>
<dbReference type="InterPro" id="IPR004088">
    <property type="entry name" value="KH_dom_type_1"/>
</dbReference>
<feature type="region of interest" description="Disordered" evidence="2">
    <location>
        <begin position="1"/>
        <end position="21"/>
    </location>
</feature>
<dbReference type="Gene3D" id="3.30.1370.10">
    <property type="entry name" value="K Homology domain, type 1"/>
    <property type="match status" value="1"/>
</dbReference>
<reference evidence="5" key="1">
    <citation type="submission" date="2022-11" db="UniProtKB">
        <authorList>
            <consortium name="WormBaseParasite"/>
        </authorList>
    </citation>
    <scope>IDENTIFICATION</scope>
</reference>
<dbReference type="InterPro" id="IPR036612">
    <property type="entry name" value="KH_dom_type_1_sf"/>
</dbReference>
<keyword evidence="1" id="KW-0694">RNA-binding</keyword>
<protein>
    <submittedName>
        <fullName evidence="5">K Homology domain-containing protein</fullName>
    </submittedName>
</protein>
<evidence type="ECO:0000313" key="5">
    <source>
        <dbReference type="WBParaSite" id="jg18834"/>
    </source>
</evidence>
<dbReference type="Pfam" id="PF00013">
    <property type="entry name" value="KH_1"/>
    <property type="match status" value="1"/>
</dbReference>
<dbReference type="WBParaSite" id="jg18834">
    <property type="protein sequence ID" value="jg18834"/>
    <property type="gene ID" value="jg18834"/>
</dbReference>
<proteinExistence type="predicted"/>
<dbReference type="AlphaFoldDB" id="A0A915DFA5"/>
<accession>A0A915DFA5</accession>
<dbReference type="Proteomes" id="UP000887574">
    <property type="component" value="Unplaced"/>
</dbReference>
<evidence type="ECO:0000256" key="2">
    <source>
        <dbReference type="SAM" id="MobiDB-lite"/>
    </source>
</evidence>
<evidence type="ECO:0000259" key="3">
    <source>
        <dbReference type="Pfam" id="PF00013"/>
    </source>
</evidence>
<organism evidence="4 5">
    <name type="scientific">Ditylenchus dipsaci</name>
    <dbReference type="NCBI Taxonomy" id="166011"/>
    <lineage>
        <taxon>Eukaryota</taxon>
        <taxon>Metazoa</taxon>
        <taxon>Ecdysozoa</taxon>
        <taxon>Nematoda</taxon>
        <taxon>Chromadorea</taxon>
        <taxon>Rhabditida</taxon>
        <taxon>Tylenchina</taxon>
        <taxon>Tylenchomorpha</taxon>
        <taxon>Sphaerularioidea</taxon>
        <taxon>Anguinidae</taxon>
        <taxon>Anguininae</taxon>
        <taxon>Ditylenchus</taxon>
    </lineage>
</organism>
<name>A0A915DFA5_9BILA</name>
<keyword evidence="4" id="KW-1185">Reference proteome</keyword>
<evidence type="ECO:0000256" key="1">
    <source>
        <dbReference type="PROSITE-ProRule" id="PRU00117"/>
    </source>
</evidence>
<dbReference type="PROSITE" id="PS50084">
    <property type="entry name" value="KH_TYPE_1"/>
    <property type="match status" value="1"/>
</dbReference>
<dbReference type="GO" id="GO:0003723">
    <property type="term" value="F:RNA binding"/>
    <property type="evidence" value="ECO:0007669"/>
    <property type="project" value="UniProtKB-UniRule"/>
</dbReference>
<dbReference type="SUPFAM" id="SSF54791">
    <property type="entry name" value="Eukaryotic type KH-domain (KH-domain type I)"/>
    <property type="match status" value="1"/>
</dbReference>